<organism evidence="2">
    <name type="scientific">bioreactor metagenome</name>
    <dbReference type="NCBI Taxonomy" id="1076179"/>
    <lineage>
        <taxon>unclassified sequences</taxon>
        <taxon>metagenomes</taxon>
        <taxon>ecological metagenomes</taxon>
    </lineage>
</organism>
<reference evidence="2" key="1">
    <citation type="submission" date="2019-08" db="EMBL/GenBank/DDBJ databases">
        <authorList>
            <person name="Kucharzyk K."/>
            <person name="Murdoch R.W."/>
            <person name="Higgins S."/>
            <person name="Loffler F."/>
        </authorList>
    </citation>
    <scope>NUCLEOTIDE SEQUENCE</scope>
</reference>
<proteinExistence type="predicted"/>
<comment type="caution">
    <text evidence="2">The sequence shown here is derived from an EMBL/GenBank/DDBJ whole genome shotgun (WGS) entry which is preliminary data.</text>
</comment>
<name>A0A645EB94_9ZZZZ</name>
<dbReference type="AlphaFoldDB" id="A0A645EB94"/>
<feature type="compositionally biased region" description="Basic and acidic residues" evidence="1">
    <location>
        <begin position="114"/>
        <end position="127"/>
    </location>
</feature>
<dbReference type="EMBL" id="VSSQ01044251">
    <property type="protein sequence ID" value="MPM98053.1"/>
    <property type="molecule type" value="Genomic_DNA"/>
</dbReference>
<accession>A0A645EB94</accession>
<feature type="region of interest" description="Disordered" evidence="1">
    <location>
        <begin position="107"/>
        <end position="176"/>
    </location>
</feature>
<sequence>MGGAGEDRHVGPAVFTHLLGQQAGLTPGGVRIGDDAGDHVAGALLAAVRREIGRPGGVERPGGQEHRGHPFVTAGQRLGPAGLHRADDVHRVDVLDRVDPRVGDVADAQAQPHAHQDQPEPDQHQDRTAPPPAPGHRPTGRGRRPVRRRRGGPPDTHQSARVSSARYARNDSATGRGVNPVAAILSRDSALCCGRGAVCLPAAYVAVETGVTSARGRPHSS</sequence>
<feature type="region of interest" description="Disordered" evidence="1">
    <location>
        <begin position="53"/>
        <end position="85"/>
    </location>
</feature>
<protein>
    <submittedName>
        <fullName evidence="2">Uncharacterized protein</fullName>
    </submittedName>
</protein>
<evidence type="ECO:0000313" key="2">
    <source>
        <dbReference type="EMBL" id="MPM98053.1"/>
    </source>
</evidence>
<evidence type="ECO:0000256" key="1">
    <source>
        <dbReference type="SAM" id="MobiDB-lite"/>
    </source>
</evidence>
<feature type="compositionally biased region" description="Basic residues" evidence="1">
    <location>
        <begin position="138"/>
        <end position="151"/>
    </location>
</feature>
<gene>
    <name evidence="2" type="ORF">SDC9_145234</name>
</gene>